<dbReference type="Pfam" id="PF13589">
    <property type="entry name" value="HATPase_c_3"/>
    <property type="match status" value="1"/>
</dbReference>
<keyword evidence="2" id="KW-0227">DNA damage</keyword>
<accession>A0A8H4KAW3</accession>
<dbReference type="Gene3D" id="3.30.230.10">
    <property type="match status" value="1"/>
</dbReference>
<feature type="compositionally biased region" description="Basic and acidic residues" evidence="3">
    <location>
        <begin position="748"/>
        <end position="772"/>
    </location>
</feature>
<dbReference type="InterPro" id="IPR014762">
    <property type="entry name" value="DNA_mismatch_repair_CS"/>
</dbReference>
<dbReference type="SUPFAM" id="SSF55874">
    <property type="entry name" value="ATPase domain of HSP90 chaperone/DNA topoisomerase II/histidine kinase"/>
    <property type="match status" value="1"/>
</dbReference>
<dbReference type="InterPro" id="IPR038973">
    <property type="entry name" value="MutL/Mlh/Pms-like"/>
</dbReference>
<name>A0A8H4KAW3_9HYPO</name>
<feature type="compositionally biased region" description="Polar residues" evidence="3">
    <location>
        <begin position="679"/>
        <end position="702"/>
    </location>
</feature>
<evidence type="ECO:0000313" key="6">
    <source>
        <dbReference type="Proteomes" id="UP000605986"/>
    </source>
</evidence>
<evidence type="ECO:0000313" key="5">
    <source>
        <dbReference type="EMBL" id="KAF4446616.1"/>
    </source>
</evidence>
<evidence type="ECO:0000256" key="1">
    <source>
        <dbReference type="ARBA" id="ARBA00006082"/>
    </source>
</evidence>
<keyword evidence="6" id="KW-1185">Reference proteome</keyword>
<organism evidence="5 6">
    <name type="scientific">Fusarium austroafricanum</name>
    <dbReference type="NCBI Taxonomy" id="2364996"/>
    <lineage>
        <taxon>Eukaryota</taxon>
        <taxon>Fungi</taxon>
        <taxon>Dikarya</taxon>
        <taxon>Ascomycota</taxon>
        <taxon>Pezizomycotina</taxon>
        <taxon>Sordariomycetes</taxon>
        <taxon>Hypocreomycetidae</taxon>
        <taxon>Hypocreales</taxon>
        <taxon>Nectriaceae</taxon>
        <taxon>Fusarium</taxon>
        <taxon>Fusarium concolor species complex</taxon>
    </lineage>
</organism>
<dbReference type="GO" id="GO:0006298">
    <property type="term" value="P:mismatch repair"/>
    <property type="evidence" value="ECO:0007669"/>
    <property type="project" value="InterPro"/>
</dbReference>
<dbReference type="OrthoDB" id="10263226at2759"/>
<sequence>MSISALPPSTAHLLRSSSSLPDPLSLVKELVDNSIDAGAKSIEITVAPNTVDKIHVRDNGCGIQLEDHDFLGRRCHTSKLRNFEELHLKGGTTLGFRGEALASANSLATIKITTRTAKDPVASLLQLDCGSGGISKKQPVSSPVGTTVQALDLFQNLPVRKQNAIKFSRKTLADIRRLLEGYVIALPHLKLSFRVPGSSIQPWVYSPRSPENTREAITQVFGHALASQLIELSSDPTTGRISTEIQVEKLKITASLPRPDSDVKAIKGKGAFISVDSRPISSTRSTGKKLFSIFKSSFSAVLGAADSHRAPPSLFMQLSIQCPLGSYDPNVTSLKDELLFVDESAVLNCFKTLCNSIYSKKPSIDKDSPRKLMPGERTLPPVTRALRTAGPKLRNAVYLNSTKTEYLMTDQELVDSLNDELERVLGGDSGVFGGSERSSSSAFIVPTSPKNARSGHQNEVGGSKEAQTVQQVMRTRLAVNLSRKESDSTDVDGTEGLAPIQITPLRAATPAQDQSQSNSRRRGLTQPRRLGNIDDYFHPARDELIEIATDETATSENIPHGNGLTSPSQSNRPPLKELTESDLNTFQEEEEEEYEDASDDGSFIELPFAEPNSVPSPRTSPRRQAPSLLNQPSRALTRPRQIHNSLSDLQLGLPANLQTPPSSDSTSIDNLIRRESRRQSVNNLSARVQRSSRGNTMPSVSRRSGDELRLGRLPPGSSPAASSGRRRSEQIRYGNGLGSRRNAPMANNRDDSDTYFKEMLHTSHADSEDQEG</sequence>
<proteinExistence type="inferred from homology"/>
<dbReference type="PANTHER" id="PTHR10073">
    <property type="entry name" value="DNA MISMATCH REPAIR PROTEIN MLH, PMS, MUTL"/>
    <property type="match status" value="1"/>
</dbReference>
<comment type="similarity">
    <text evidence="1">Belongs to the DNA mismatch repair MutL/HexB family.</text>
</comment>
<evidence type="ECO:0000259" key="4">
    <source>
        <dbReference type="SMART" id="SM01340"/>
    </source>
</evidence>
<comment type="caution">
    <text evidence="5">The sequence shown here is derived from an EMBL/GenBank/DDBJ whole genome shotgun (WGS) entry which is preliminary data.</text>
</comment>
<feature type="region of interest" description="Disordered" evidence="3">
    <location>
        <begin position="552"/>
        <end position="637"/>
    </location>
</feature>
<feature type="compositionally biased region" description="Acidic residues" evidence="3">
    <location>
        <begin position="587"/>
        <end position="599"/>
    </location>
</feature>
<evidence type="ECO:0000256" key="3">
    <source>
        <dbReference type="SAM" id="MobiDB-lite"/>
    </source>
</evidence>
<feature type="compositionally biased region" description="Polar residues" evidence="3">
    <location>
        <begin position="552"/>
        <end position="572"/>
    </location>
</feature>
<feature type="region of interest" description="Disordered" evidence="3">
    <location>
        <begin position="428"/>
        <end position="537"/>
    </location>
</feature>
<protein>
    <recommendedName>
        <fullName evidence="4">DNA mismatch repair protein S5 domain-containing protein</fullName>
    </recommendedName>
</protein>
<reference evidence="5" key="1">
    <citation type="submission" date="2020-01" db="EMBL/GenBank/DDBJ databases">
        <title>Identification and distribution of gene clusters putatively required for synthesis of sphingolipid metabolism inhibitors in phylogenetically diverse species of the filamentous fungus Fusarium.</title>
        <authorList>
            <person name="Kim H.-S."/>
            <person name="Busman M."/>
            <person name="Brown D.W."/>
            <person name="Divon H."/>
            <person name="Uhlig S."/>
            <person name="Proctor R.H."/>
        </authorList>
    </citation>
    <scope>NUCLEOTIDE SEQUENCE</scope>
    <source>
        <strain evidence="5">NRRL 53441</strain>
    </source>
</reference>
<dbReference type="InterPro" id="IPR020568">
    <property type="entry name" value="Ribosomal_Su5_D2-typ_SF"/>
</dbReference>
<dbReference type="SMART" id="SM01340">
    <property type="entry name" value="DNA_mis_repair"/>
    <property type="match status" value="1"/>
</dbReference>
<evidence type="ECO:0000256" key="2">
    <source>
        <dbReference type="ARBA" id="ARBA00022763"/>
    </source>
</evidence>
<dbReference type="FunFam" id="3.30.565.10:FF:000017">
    <property type="entry name" value="PMS1 homolog 1, mismatch repair system component"/>
    <property type="match status" value="1"/>
</dbReference>
<feature type="compositionally biased region" description="Low complexity" evidence="3">
    <location>
        <begin position="714"/>
        <end position="723"/>
    </location>
</feature>
<feature type="region of interest" description="Disordered" evidence="3">
    <location>
        <begin position="673"/>
        <end position="772"/>
    </location>
</feature>
<dbReference type="GO" id="GO:0032389">
    <property type="term" value="C:MutLalpha complex"/>
    <property type="evidence" value="ECO:0007669"/>
    <property type="project" value="TreeGrafter"/>
</dbReference>
<gene>
    <name evidence="5" type="ORF">F53441_9747</name>
</gene>
<dbReference type="GO" id="GO:0005524">
    <property type="term" value="F:ATP binding"/>
    <property type="evidence" value="ECO:0007669"/>
    <property type="project" value="InterPro"/>
</dbReference>
<feature type="domain" description="DNA mismatch repair protein S5" evidence="4">
    <location>
        <begin position="217"/>
        <end position="359"/>
    </location>
</feature>
<dbReference type="Proteomes" id="UP000605986">
    <property type="component" value="Unassembled WGS sequence"/>
</dbReference>
<dbReference type="Gene3D" id="3.30.565.10">
    <property type="entry name" value="Histidine kinase-like ATPase, C-terminal domain"/>
    <property type="match status" value="1"/>
</dbReference>
<dbReference type="GO" id="GO:0030983">
    <property type="term" value="F:mismatched DNA binding"/>
    <property type="evidence" value="ECO:0007669"/>
    <property type="project" value="InterPro"/>
</dbReference>
<dbReference type="PANTHER" id="PTHR10073:SF41">
    <property type="entry name" value="MISMATCH REPAIR PROTEIN, PUTATIVE (AFU_ORTHOLOGUE AFUA_8G05820)-RELATED"/>
    <property type="match status" value="1"/>
</dbReference>
<dbReference type="SUPFAM" id="SSF54211">
    <property type="entry name" value="Ribosomal protein S5 domain 2-like"/>
    <property type="match status" value="1"/>
</dbReference>
<feature type="compositionally biased region" description="Polar residues" evidence="3">
    <location>
        <begin position="436"/>
        <end position="457"/>
    </location>
</feature>
<dbReference type="InterPro" id="IPR036890">
    <property type="entry name" value="HATPase_C_sf"/>
</dbReference>
<dbReference type="GO" id="GO:0016887">
    <property type="term" value="F:ATP hydrolysis activity"/>
    <property type="evidence" value="ECO:0007669"/>
    <property type="project" value="InterPro"/>
</dbReference>
<dbReference type="EMBL" id="JAADJG010000447">
    <property type="protein sequence ID" value="KAF4446616.1"/>
    <property type="molecule type" value="Genomic_DNA"/>
</dbReference>
<dbReference type="PROSITE" id="PS00058">
    <property type="entry name" value="DNA_MISMATCH_REPAIR_1"/>
    <property type="match status" value="1"/>
</dbReference>
<dbReference type="NCBIfam" id="TIGR00585">
    <property type="entry name" value="mutl"/>
    <property type="match status" value="1"/>
</dbReference>
<dbReference type="GO" id="GO:0061982">
    <property type="term" value="P:meiosis I cell cycle process"/>
    <property type="evidence" value="ECO:0007669"/>
    <property type="project" value="UniProtKB-ARBA"/>
</dbReference>
<dbReference type="InterPro" id="IPR013507">
    <property type="entry name" value="DNA_mismatch_S5_2-like"/>
</dbReference>
<dbReference type="AlphaFoldDB" id="A0A8H4KAW3"/>
<dbReference type="InterPro" id="IPR014721">
    <property type="entry name" value="Ribsml_uS5_D2-typ_fold_subgr"/>
</dbReference>
<dbReference type="InterPro" id="IPR002099">
    <property type="entry name" value="MutL/Mlh/PMS"/>
</dbReference>
<dbReference type="GO" id="GO:0140664">
    <property type="term" value="F:ATP-dependent DNA damage sensor activity"/>
    <property type="evidence" value="ECO:0007669"/>
    <property type="project" value="InterPro"/>
</dbReference>